<protein>
    <submittedName>
        <fullName evidence="1">Uncharacterized protein</fullName>
    </submittedName>
</protein>
<dbReference type="Proteomes" id="UP001066276">
    <property type="component" value="Chromosome 3_2"/>
</dbReference>
<reference evidence="1" key="1">
    <citation type="journal article" date="2022" name="bioRxiv">
        <title>Sequencing and chromosome-scale assembly of the giantPleurodeles waltlgenome.</title>
        <authorList>
            <person name="Brown T."/>
            <person name="Elewa A."/>
            <person name="Iarovenko S."/>
            <person name="Subramanian E."/>
            <person name="Araus A.J."/>
            <person name="Petzold A."/>
            <person name="Susuki M."/>
            <person name="Suzuki K.-i.T."/>
            <person name="Hayashi T."/>
            <person name="Toyoda A."/>
            <person name="Oliveira C."/>
            <person name="Osipova E."/>
            <person name="Leigh N.D."/>
            <person name="Simon A."/>
            <person name="Yun M.H."/>
        </authorList>
    </citation>
    <scope>NUCLEOTIDE SEQUENCE</scope>
    <source>
        <strain evidence="1">20211129_DDA</strain>
        <tissue evidence="1">Liver</tissue>
    </source>
</reference>
<evidence type="ECO:0000313" key="2">
    <source>
        <dbReference type="Proteomes" id="UP001066276"/>
    </source>
</evidence>
<sequence length="75" mass="8284">MCASTNLKWPDALPLVLMSTRNTPDRKTGLSLHEILMGRVMRLSAVPENALVIITEDMVLDYSKVLADVVRASSQ</sequence>
<dbReference type="EMBL" id="JANPWB010000006">
    <property type="protein sequence ID" value="KAJ1177570.1"/>
    <property type="molecule type" value="Genomic_DNA"/>
</dbReference>
<organism evidence="1 2">
    <name type="scientific">Pleurodeles waltl</name>
    <name type="common">Iberian ribbed newt</name>
    <dbReference type="NCBI Taxonomy" id="8319"/>
    <lineage>
        <taxon>Eukaryota</taxon>
        <taxon>Metazoa</taxon>
        <taxon>Chordata</taxon>
        <taxon>Craniata</taxon>
        <taxon>Vertebrata</taxon>
        <taxon>Euteleostomi</taxon>
        <taxon>Amphibia</taxon>
        <taxon>Batrachia</taxon>
        <taxon>Caudata</taxon>
        <taxon>Salamandroidea</taxon>
        <taxon>Salamandridae</taxon>
        <taxon>Pleurodelinae</taxon>
        <taxon>Pleurodeles</taxon>
    </lineage>
</organism>
<comment type="caution">
    <text evidence="1">The sequence shown here is derived from an EMBL/GenBank/DDBJ whole genome shotgun (WGS) entry which is preliminary data.</text>
</comment>
<gene>
    <name evidence="1" type="ORF">NDU88_002823</name>
</gene>
<proteinExistence type="predicted"/>
<keyword evidence="2" id="KW-1185">Reference proteome</keyword>
<dbReference type="AlphaFoldDB" id="A0AAV7TMV5"/>
<accession>A0AAV7TMV5</accession>
<evidence type="ECO:0000313" key="1">
    <source>
        <dbReference type="EMBL" id="KAJ1177570.1"/>
    </source>
</evidence>
<name>A0AAV7TMV5_PLEWA</name>